<dbReference type="Gene3D" id="2.60.120.620">
    <property type="entry name" value="q2cbj1_9rhob like domain"/>
    <property type="match status" value="1"/>
</dbReference>
<name>A0ABT6XHU1_9GAMM</name>
<comment type="caution">
    <text evidence="10">The sequence shown here is derived from an EMBL/GenBank/DDBJ whole genome shotgun (WGS) entry which is preliminary data.</text>
</comment>
<evidence type="ECO:0000256" key="3">
    <source>
        <dbReference type="ARBA" id="ARBA00022824"/>
    </source>
</evidence>
<dbReference type="SMART" id="SM00671">
    <property type="entry name" value="SEL1"/>
    <property type="match status" value="4"/>
</dbReference>
<gene>
    <name evidence="10" type="ORF">QLQ15_11550</name>
</gene>
<reference evidence="10 11" key="1">
    <citation type="submission" date="2023-05" db="EMBL/GenBank/DDBJ databases">
        <title>Lysobacter sp. strain LF1 Genome sequencing and assembly.</title>
        <authorList>
            <person name="Jung Y."/>
        </authorList>
    </citation>
    <scope>NUCLEOTIDE SEQUENCE [LARGE SCALE GENOMIC DNA]</scope>
    <source>
        <strain evidence="10 11">LF1</strain>
    </source>
</reference>
<dbReference type="Gene3D" id="1.25.40.10">
    <property type="entry name" value="Tetratricopeptide repeat domain"/>
    <property type="match status" value="2"/>
</dbReference>
<protein>
    <submittedName>
        <fullName evidence="10">2OG-Fe(II) oxygenase</fullName>
    </submittedName>
</protein>
<dbReference type="Proteomes" id="UP001321580">
    <property type="component" value="Unassembled WGS sequence"/>
</dbReference>
<dbReference type="SMART" id="SM00702">
    <property type="entry name" value="P4Hc"/>
    <property type="match status" value="1"/>
</dbReference>
<keyword evidence="3" id="KW-0256">Endoplasmic reticulum</keyword>
<keyword evidence="2" id="KW-0479">Metal-binding</keyword>
<accession>A0ABT6XHU1</accession>
<keyword evidence="7" id="KW-0408">Iron</keyword>
<dbReference type="SUPFAM" id="SSF81901">
    <property type="entry name" value="HCP-like"/>
    <property type="match status" value="1"/>
</dbReference>
<evidence type="ECO:0000256" key="7">
    <source>
        <dbReference type="ARBA" id="ARBA00023004"/>
    </source>
</evidence>
<evidence type="ECO:0000259" key="9">
    <source>
        <dbReference type="PROSITE" id="PS51471"/>
    </source>
</evidence>
<dbReference type="PANTHER" id="PTHR10869">
    <property type="entry name" value="PROLYL 4-HYDROXYLASE ALPHA SUBUNIT"/>
    <property type="match status" value="1"/>
</dbReference>
<dbReference type="PROSITE" id="PS51471">
    <property type="entry name" value="FE2OG_OXY"/>
    <property type="match status" value="1"/>
</dbReference>
<dbReference type="Pfam" id="PF13640">
    <property type="entry name" value="2OG-FeII_Oxy_3"/>
    <property type="match status" value="1"/>
</dbReference>
<keyword evidence="6" id="KW-0560">Oxidoreductase</keyword>
<evidence type="ECO:0000313" key="10">
    <source>
        <dbReference type="EMBL" id="MDI9239538.1"/>
    </source>
</evidence>
<organism evidence="10 11">
    <name type="scientific">Lysobacter stagni</name>
    <dbReference type="NCBI Taxonomy" id="3045172"/>
    <lineage>
        <taxon>Bacteria</taxon>
        <taxon>Pseudomonadati</taxon>
        <taxon>Pseudomonadota</taxon>
        <taxon>Gammaproteobacteria</taxon>
        <taxon>Lysobacterales</taxon>
        <taxon>Lysobacteraceae</taxon>
        <taxon>Lysobacter</taxon>
    </lineage>
</organism>
<proteinExistence type="predicted"/>
<dbReference type="InterPro" id="IPR005123">
    <property type="entry name" value="Oxoglu/Fe-dep_dioxygenase_dom"/>
</dbReference>
<dbReference type="InterPro" id="IPR045054">
    <property type="entry name" value="P4HA-like"/>
</dbReference>
<dbReference type="InterPro" id="IPR006597">
    <property type="entry name" value="Sel1-like"/>
</dbReference>
<evidence type="ECO:0000256" key="1">
    <source>
        <dbReference type="ARBA" id="ARBA00001961"/>
    </source>
</evidence>
<keyword evidence="4" id="KW-0847">Vitamin C</keyword>
<dbReference type="InterPro" id="IPR044862">
    <property type="entry name" value="Pro_4_hyd_alph_FE2OG_OXY"/>
</dbReference>
<evidence type="ECO:0000256" key="4">
    <source>
        <dbReference type="ARBA" id="ARBA00022896"/>
    </source>
</evidence>
<dbReference type="PANTHER" id="PTHR10869:SF246">
    <property type="entry name" value="TRANSMEMBRANE PROLYL 4-HYDROXYLASE"/>
    <property type="match status" value="1"/>
</dbReference>
<keyword evidence="11" id="KW-1185">Reference proteome</keyword>
<feature type="domain" description="Fe2OG dioxygenase" evidence="9">
    <location>
        <begin position="308"/>
        <end position="415"/>
    </location>
</feature>
<dbReference type="InterPro" id="IPR006620">
    <property type="entry name" value="Pro_4_hyd_alph"/>
</dbReference>
<evidence type="ECO:0000256" key="2">
    <source>
        <dbReference type="ARBA" id="ARBA00022723"/>
    </source>
</evidence>
<comment type="cofactor">
    <cofactor evidence="1">
        <name>L-ascorbate</name>
        <dbReference type="ChEBI" id="CHEBI:38290"/>
    </cofactor>
</comment>
<evidence type="ECO:0000256" key="6">
    <source>
        <dbReference type="ARBA" id="ARBA00023002"/>
    </source>
</evidence>
<evidence type="ECO:0000313" key="11">
    <source>
        <dbReference type="Proteomes" id="UP001321580"/>
    </source>
</evidence>
<evidence type="ECO:0000256" key="5">
    <source>
        <dbReference type="ARBA" id="ARBA00022964"/>
    </source>
</evidence>
<keyword evidence="8" id="KW-0325">Glycoprotein</keyword>
<evidence type="ECO:0000256" key="8">
    <source>
        <dbReference type="ARBA" id="ARBA00023180"/>
    </source>
</evidence>
<keyword evidence="5" id="KW-0223">Dioxygenase</keyword>
<dbReference type="InterPro" id="IPR011990">
    <property type="entry name" value="TPR-like_helical_dom_sf"/>
</dbReference>
<dbReference type="EMBL" id="JASGBI010000001">
    <property type="protein sequence ID" value="MDI9239538.1"/>
    <property type="molecule type" value="Genomic_DNA"/>
</dbReference>
<sequence length="421" mass="45967">MIDDPALFDLRHQARDGSPPALYRLASALVLRHQMAEAFVLHRRAAEAGLANAQIEHARMLMYGVGCDADASQAVAWLLRAELAGSPIAGYFLALIALGGQALPRDGRINERLMLAVRAEYPPALRAVAMHFGRKADRDDQARCMQWLERAAGLGDAVAARLLAERLQRGEGCRPRPDAAAQLRRQLAQHGVGPLPSVAVPEFVPINAQPGQLQMEDVLQPVDLTLQSARPHVLTVDGLLSADECRLLIAASESRLQSSRTIDPNDGLPLAMDLRTSSDASLDPILEDVALRAVQLRMASAAGVPLSHAEHLTVLRYEPGQEYRPHRDYRPPGSLERDRPDAGNRLRTICVYLNEVQAGGETEFPVAGLRVAPRPGRAVIFDNLHADGAPDVDSLHAGLPVQRGVKWLATLWLRQAPYRNF</sequence>